<dbReference type="InterPro" id="IPR046342">
    <property type="entry name" value="CBS_dom_sf"/>
</dbReference>
<evidence type="ECO:0000256" key="2">
    <source>
        <dbReference type="PROSITE-ProRule" id="PRU00703"/>
    </source>
</evidence>
<comment type="caution">
    <text evidence="4">The sequence shown here is derived from an EMBL/GenBank/DDBJ whole genome shotgun (WGS) entry which is preliminary data.</text>
</comment>
<dbReference type="Pfam" id="PF00571">
    <property type="entry name" value="CBS"/>
    <property type="match status" value="2"/>
</dbReference>
<protein>
    <submittedName>
        <fullName evidence="4">Hypoxic response protein 1</fullName>
    </submittedName>
</protein>
<dbReference type="CDD" id="cd04586">
    <property type="entry name" value="CBS_pair_BON_assoc"/>
    <property type="match status" value="1"/>
</dbReference>
<evidence type="ECO:0000259" key="3">
    <source>
        <dbReference type="PROSITE" id="PS51371"/>
    </source>
</evidence>
<feature type="domain" description="CBS" evidence="3">
    <location>
        <begin position="66"/>
        <end position="119"/>
    </location>
</feature>
<organism evidence="4 5">
    <name type="scientific">Neomoorella thermoacetica</name>
    <name type="common">Clostridium thermoaceticum</name>
    <dbReference type="NCBI Taxonomy" id="1525"/>
    <lineage>
        <taxon>Bacteria</taxon>
        <taxon>Bacillati</taxon>
        <taxon>Bacillota</taxon>
        <taxon>Clostridia</taxon>
        <taxon>Neomoorellales</taxon>
        <taxon>Neomoorellaceae</taxon>
        <taxon>Neomoorella</taxon>
    </lineage>
</organism>
<dbReference type="Gene3D" id="3.10.580.10">
    <property type="entry name" value="CBS-domain"/>
    <property type="match status" value="2"/>
</dbReference>
<dbReference type="SMART" id="SM00116">
    <property type="entry name" value="CBS"/>
    <property type="match status" value="2"/>
</dbReference>
<gene>
    <name evidence="4" type="primary">hrp1</name>
    <name evidence="4" type="ORF">MOTE_05090</name>
</gene>
<dbReference type="OrthoDB" id="9790355at2"/>
<evidence type="ECO:0000313" key="4">
    <source>
        <dbReference type="EMBL" id="OIQ60980.1"/>
    </source>
</evidence>
<feature type="domain" description="CBS" evidence="3">
    <location>
        <begin position="7"/>
        <end position="65"/>
    </location>
</feature>
<keyword evidence="1 2" id="KW-0129">CBS domain</keyword>
<evidence type="ECO:0000256" key="1">
    <source>
        <dbReference type="ARBA" id="ARBA00023122"/>
    </source>
</evidence>
<accession>A0A1J5P0C4</accession>
<name>A0A1J5P0C4_NEOTH</name>
<evidence type="ECO:0000313" key="5">
    <source>
        <dbReference type="Proteomes" id="UP000182811"/>
    </source>
</evidence>
<reference evidence="4 5" key="1">
    <citation type="submission" date="2016-08" db="EMBL/GenBank/DDBJ databases">
        <title>Genome-based comparison of Moorella thermoacetic strains.</title>
        <authorList>
            <person name="Poehlein A."/>
            <person name="Bengelsdorf F.R."/>
            <person name="Esser C."/>
            <person name="Duerre P."/>
            <person name="Daniel R."/>
        </authorList>
    </citation>
    <scope>NUCLEOTIDE SEQUENCE [LARGE SCALE GENOMIC DNA]</scope>
    <source>
        <strain evidence="4 5">DSM 21394</strain>
    </source>
</reference>
<dbReference type="InterPro" id="IPR051257">
    <property type="entry name" value="Diverse_CBS-Domain"/>
</dbReference>
<dbReference type="PANTHER" id="PTHR43080:SF2">
    <property type="entry name" value="CBS DOMAIN-CONTAINING PROTEIN"/>
    <property type="match status" value="1"/>
</dbReference>
<sequence length="119" mass="12851">MLARDIMTTNVITITPSARIYELTRLLAEKQISGVPVCDGDNHVVGIVSEADLVGLVNGHRVGDIMSRPVIGVDAEDPVERVAAILHERGIKRVPVYSDGRLVGIISRADIVAAMARRK</sequence>
<dbReference type="Proteomes" id="UP000182811">
    <property type="component" value="Unassembled WGS sequence"/>
</dbReference>
<dbReference type="SUPFAM" id="SSF54631">
    <property type="entry name" value="CBS-domain pair"/>
    <property type="match status" value="1"/>
</dbReference>
<dbReference type="PROSITE" id="PS51371">
    <property type="entry name" value="CBS"/>
    <property type="match status" value="2"/>
</dbReference>
<proteinExistence type="predicted"/>
<dbReference type="EMBL" id="MDDC01000003">
    <property type="protein sequence ID" value="OIQ60980.1"/>
    <property type="molecule type" value="Genomic_DNA"/>
</dbReference>
<dbReference type="PANTHER" id="PTHR43080">
    <property type="entry name" value="CBS DOMAIN-CONTAINING PROTEIN CBSX3, MITOCHONDRIAL"/>
    <property type="match status" value="1"/>
</dbReference>
<dbReference type="InterPro" id="IPR000644">
    <property type="entry name" value="CBS_dom"/>
</dbReference>
<dbReference type="AlphaFoldDB" id="A0A1J5P0C4"/>